<gene>
    <name evidence="8" type="ORF">K1J60_23795</name>
</gene>
<feature type="region of interest" description="Disordered" evidence="6">
    <location>
        <begin position="132"/>
        <end position="193"/>
    </location>
</feature>
<evidence type="ECO:0000256" key="2">
    <source>
        <dbReference type="ARBA" id="ARBA00022801"/>
    </source>
</evidence>
<feature type="compositionally biased region" description="Pro residues" evidence="6">
    <location>
        <begin position="155"/>
        <end position="165"/>
    </location>
</feature>
<dbReference type="PANTHER" id="PTHR11070">
    <property type="entry name" value="UVRD / RECB / PCRA DNA HELICASE FAMILY MEMBER"/>
    <property type="match status" value="1"/>
</dbReference>
<dbReference type="InterPro" id="IPR027417">
    <property type="entry name" value="P-loop_NTPase"/>
</dbReference>
<dbReference type="Proteomes" id="UP000827138">
    <property type="component" value="Chromosome"/>
</dbReference>
<evidence type="ECO:0000313" key="9">
    <source>
        <dbReference type="Proteomes" id="UP000827138"/>
    </source>
</evidence>
<keyword evidence="3 5" id="KW-0347">Helicase</keyword>
<dbReference type="InterPro" id="IPR014016">
    <property type="entry name" value="UvrD-like_ATP-bd"/>
</dbReference>
<protein>
    <submittedName>
        <fullName evidence="8">AAA family ATPase</fullName>
    </submittedName>
</protein>
<evidence type="ECO:0000256" key="3">
    <source>
        <dbReference type="ARBA" id="ARBA00022806"/>
    </source>
</evidence>
<evidence type="ECO:0000256" key="5">
    <source>
        <dbReference type="PROSITE-ProRule" id="PRU00560"/>
    </source>
</evidence>
<evidence type="ECO:0000256" key="4">
    <source>
        <dbReference type="ARBA" id="ARBA00022840"/>
    </source>
</evidence>
<keyword evidence="2 5" id="KW-0378">Hydrolase</keyword>
<evidence type="ECO:0000259" key="7">
    <source>
        <dbReference type="PROSITE" id="PS51198"/>
    </source>
</evidence>
<accession>A0ABX8Y4V4</accession>
<name>A0ABX8Y4V4_9ACTN</name>
<feature type="binding site" evidence="5">
    <location>
        <begin position="226"/>
        <end position="233"/>
    </location>
    <ligand>
        <name>ATP</name>
        <dbReference type="ChEBI" id="CHEBI:30616"/>
    </ligand>
</feature>
<dbReference type="PROSITE" id="PS51198">
    <property type="entry name" value="UVRD_HELICASE_ATP_BIND"/>
    <property type="match status" value="1"/>
</dbReference>
<dbReference type="PANTHER" id="PTHR11070:SF45">
    <property type="entry name" value="DNA 3'-5' HELICASE"/>
    <property type="match status" value="1"/>
</dbReference>
<dbReference type="EMBL" id="CP080647">
    <property type="protein sequence ID" value="QYX83154.1"/>
    <property type="molecule type" value="Genomic_DNA"/>
</dbReference>
<keyword evidence="1 5" id="KW-0547">Nucleotide-binding</keyword>
<keyword evidence="4 5" id="KW-0067">ATP-binding</keyword>
<reference evidence="8 9" key="1">
    <citation type="submission" date="2021-08" db="EMBL/GenBank/DDBJ databases">
        <authorList>
            <person name="Ping M."/>
        </authorList>
    </citation>
    <scope>NUCLEOTIDE SEQUENCE [LARGE SCALE GENOMIC DNA]</scope>
    <source>
        <strain evidence="8 9">MG28</strain>
    </source>
</reference>
<feature type="domain" description="UvrD-like helicase ATP-binding" evidence="7">
    <location>
        <begin position="205"/>
        <end position="567"/>
    </location>
</feature>
<dbReference type="InterPro" id="IPR000212">
    <property type="entry name" value="DNA_helicase_UvrD/REP"/>
</dbReference>
<sequence length="734" mass="78274">MAHERAYHDNCRAALAAMVEGAGEQVVVGEDVSASGADAEVLGYRLRSRAKEMRELPEGPLFFGRLDFAARARSDHAGQSYHLGRLRISEDPAVPPLVVDWRAPVSRAFYQASSRDPQGVAVRRRFGWAPGSRGDSADLTGLEDEHLERRSPSNGPGPGPGPESGPEPDADADADVGTGTSSPGSLLAAEIERPRLGPMRDIAATIQPEQDDLVRADLATSVCVQGAPGTGKTAVGLHRAAYLLYTHPQRIRRGGLLILGPNRTFLSYIAEVLPALGETGVRQSTVTDEIARHEVRAEDDERAAVVKHDARMAEVLRRALYAGVAGGGGSGDRSGRGEASERGEAFGSLVLAEGSHRWRVAGDELRRIVADVRAEELPYDVGRERVRARVVRLLRDQAERRAGPRSNAWLYRISRSRPVGAYVDAVWPKVRPEEVVARLLGDPEVLADAAEGLLDADERKAVGWAKPPRTWRSARWSAADLVLLDEVAGLLAHPDGYGHVVVDEAQDLSPMECRAIARRAAYGSVTVLGDLAQGTTPWAARDWRGLLSHLGKPDAQVVPLTTGFRVPQAVVALANGLLGRLGVDVPAARSLRRDGELRIRRVGGGGGEGAETGPVTVGQWVLGEDVVAEAVAAVRDALADEGSVGVIAADGPDVVRLWQALDEAGITAGGPDEPQARVTVLGAGVAKGLEYDHVVVVEPAAIAAAEERGLHRLYVVLTRAVSRLDVVHARALPW</sequence>
<dbReference type="SUPFAM" id="SSF52540">
    <property type="entry name" value="P-loop containing nucleoside triphosphate hydrolases"/>
    <property type="match status" value="1"/>
</dbReference>
<keyword evidence="9" id="KW-1185">Reference proteome</keyword>
<evidence type="ECO:0000313" key="8">
    <source>
        <dbReference type="EMBL" id="QYX83154.1"/>
    </source>
</evidence>
<proteinExistence type="predicted"/>
<organism evidence="8 9">
    <name type="scientific">Streptomyces akebiae</name>
    <dbReference type="NCBI Taxonomy" id="2865673"/>
    <lineage>
        <taxon>Bacteria</taxon>
        <taxon>Bacillati</taxon>
        <taxon>Actinomycetota</taxon>
        <taxon>Actinomycetes</taxon>
        <taxon>Kitasatosporales</taxon>
        <taxon>Streptomycetaceae</taxon>
        <taxon>Streptomyces</taxon>
    </lineage>
</organism>
<dbReference type="Gene3D" id="3.40.50.300">
    <property type="entry name" value="P-loop containing nucleotide triphosphate hydrolases"/>
    <property type="match status" value="2"/>
</dbReference>
<evidence type="ECO:0000256" key="1">
    <source>
        <dbReference type="ARBA" id="ARBA00022741"/>
    </source>
</evidence>
<evidence type="ECO:0000256" key="6">
    <source>
        <dbReference type="SAM" id="MobiDB-lite"/>
    </source>
</evidence>